<name>A0A8I6RRN9_CIMLE</name>
<dbReference type="AlphaFoldDB" id="A0A8I6RRN9"/>
<dbReference type="Gene3D" id="1.10.238.20">
    <property type="entry name" value="Pheromone/general odorant binding protein domain"/>
    <property type="match status" value="1"/>
</dbReference>
<reference evidence="2" key="1">
    <citation type="submission" date="2022-01" db="UniProtKB">
        <authorList>
            <consortium name="EnsemblMetazoa"/>
        </authorList>
    </citation>
    <scope>IDENTIFICATION</scope>
</reference>
<keyword evidence="3" id="KW-1185">Reference proteome</keyword>
<dbReference type="GO" id="GO:0005615">
    <property type="term" value="C:extracellular space"/>
    <property type="evidence" value="ECO:0007669"/>
    <property type="project" value="TreeGrafter"/>
</dbReference>
<dbReference type="PANTHER" id="PTHR11857">
    <property type="entry name" value="ODORANT BINDING PROTEIN-RELATED"/>
    <property type="match status" value="1"/>
</dbReference>
<dbReference type="OrthoDB" id="6595846at2759"/>
<dbReference type="EnsemblMetazoa" id="XM_014391420.2">
    <property type="protein sequence ID" value="XP_014246906.1"/>
    <property type="gene ID" value="LOC106665174"/>
</dbReference>
<organism evidence="2 3">
    <name type="scientific">Cimex lectularius</name>
    <name type="common">Bed bug</name>
    <name type="synonym">Acanthia lectularia</name>
    <dbReference type="NCBI Taxonomy" id="79782"/>
    <lineage>
        <taxon>Eukaryota</taxon>
        <taxon>Metazoa</taxon>
        <taxon>Ecdysozoa</taxon>
        <taxon>Arthropoda</taxon>
        <taxon>Hexapoda</taxon>
        <taxon>Insecta</taxon>
        <taxon>Pterygota</taxon>
        <taxon>Neoptera</taxon>
        <taxon>Paraneoptera</taxon>
        <taxon>Hemiptera</taxon>
        <taxon>Heteroptera</taxon>
        <taxon>Panheteroptera</taxon>
        <taxon>Cimicomorpha</taxon>
        <taxon>Cimicidae</taxon>
        <taxon>Cimex</taxon>
    </lineage>
</organism>
<dbReference type="RefSeq" id="XP_014246906.1">
    <property type="nucleotide sequence ID" value="XM_014391420.2"/>
</dbReference>
<dbReference type="GO" id="GO:0007608">
    <property type="term" value="P:sensory perception of smell"/>
    <property type="evidence" value="ECO:0007669"/>
    <property type="project" value="TreeGrafter"/>
</dbReference>
<proteinExistence type="predicted"/>
<sequence>MLKFVQIISIMKSAVIASIFLALSHFSQASLFDNMMDDIAECKNSTNISDDEMTRIAEKKLPETPEGKCMIFCIMQKFDLVDEEGKMNVAGMKAMSQETPGMTKDDLPKLDAVMDQCDAEVATKYKPVVEDVDKCENACTVSECVVRKSKEAGIKDPTAS</sequence>
<dbReference type="SMART" id="SM00708">
    <property type="entry name" value="PhBP"/>
    <property type="match status" value="1"/>
</dbReference>
<dbReference type="CDD" id="cd23992">
    <property type="entry name" value="PBP_GOBP"/>
    <property type="match status" value="1"/>
</dbReference>
<dbReference type="Proteomes" id="UP000494040">
    <property type="component" value="Unassembled WGS sequence"/>
</dbReference>
<dbReference type="Pfam" id="PF01395">
    <property type="entry name" value="PBP_GOBP"/>
    <property type="match status" value="1"/>
</dbReference>
<keyword evidence="1" id="KW-0732">Signal</keyword>
<evidence type="ECO:0000313" key="3">
    <source>
        <dbReference type="Proteomes" id="UP000494040"/>
    </source>
</evidence>
<dbReference type="KEGG" id="clec:106665174"/>
<evidence type="ECO:0000313" key="2">
    <source>
        <dbReference type="EnsemblMetazoa" id="XP_014246906.1"/>
    </source>
</evidence>
<dbReference type="GeneID" id="106665174"/>
<dbReference type="GO" id="GO:0005549">
    <property type="term" value="F:odorant binding"/>
    <property type="evidence" value="ECO:0007669"/>
    <property type="project" value="InterPro"/>
</dbReference>
<protein>
    <recommendedName>
        <fullName evidence="4">Odorant binding protein</fullName>
    </recommendedName>
</protein>
<dbReference type="PANTHER" id="PTHR11857:SF42">
    <property type="entry name" value="GENERAL ODORANT-BINDING PROTEIN 19D-RELATED"/>
    <property type="match status" value="1"/>
</dbReference>
<dbReference type="SUPFAM" id="SSF47565">
    <property type="entry name" value="Insect pheromone/odorant-binding proteins"/>
    <property type="match status" value="1"/>
</dbReference>
<dbReference type="InterPro" id="IPR036728">
    <property type="entry name" value="PBP_GOBP_sf"/>
</dbReference>
<evidence type="ECO:0000256" key="1">
    <source>
        <dbReference type="ARBA" id="ARBA00022729"/>
    </source>
</evidence>
<accession>A0A8I6RRN9</accession>
<dbReference type="OMA" id="KCLRACM"/>
<dbReference type="InterPro" id="IPR006170">
    <property type="entry name" value="PBP/GOBP"/>
</dbReference>
<evidence type="ECO:0008006" key="4">
    <source>
        <dbReference type="Google" id="ProtNLM"/>
    </source>
</evidence>